<dbReference type="Pfam" id="PF00387">
    <property type="entry name" value="PI-PLC-Y"/>
    <property type="match status" value="1"/>
</dbReference>
<dbReference type="InterPro" id="IPR001192">
    <property type="entry name" value="PI-PLC_fam"/>
</dbReference>
<dbReference type="PANTHER" id="PTHR10336">
    <property type="entry name" value="PHOSPHOINOSITIDE-SPECIFIC PHOSPHOLIPASE C FAMILY PROTEIN"/>
    <property type="match status" value="1"/>
</dbReference>
<dbReference type="EMBL" id="WHWB01011346">
    <property type="protein sequence ID" value="KAJ7428823.1"/>
    <property type="molecule type" value="Genomic_DNA"/>
</dbReference>
<sequence length="105" mass="11807">MPLWMPSMPMSLVPAEIGTDKACYRDMSSFPETKAEKYANRSKGKKFLQYNRRQLSRIYPKGQRLDSSNYDPLPMWICGSQLVALNFQTPGGLGLGVVGSLQSWS</sequence>
<evidence type="ECO:0000313" key="4">
    <source>
        <dbReference type="Proteomes" id="UP001145742"/>
    </source>
</evidence>
<evidence type="ECO:0000256" key="1">
    <source>
        <dbReference type="RuleBase" id="RU361133"/>
    </source>
</evidence>
<dbReference type="EC" id="3.1.4.11" evidence="1"/>
<comment type="caution">
    <text evidence="3">The sequence shown here is derived from an EMBL/GenBank/DDBJ whole genome shotgun (WGS) entry which is preliminary data.</text>
</comment>
<gene>
    <name evidence="3" type="ORF">WISP_00655</name>
</gene>
<dbReference type="SMART" id="SM00149">
    <property type="entry name" value="PLCYc"/>
    <property type="match status" value="1"/>
</dbReference>
<organism evidence="3 4">
    <name type="scientific">Willisornis vidua</name>
    <name type="common">Xingu scale-backed antbird</name>
    <dbReference type="NCBI Taxonomy" id="1566151"/>
    <lineage>
        <taxon>Eukaryota</taxon>
        <taxon>Metazoa</taxon>
        <taxon>Chordata</taxon>
        <taxon>Craniata</taxon>
        <taxon>Vertebrata</taxon>
        <taxon>Euteleostomi</taxon>
        <taxon>Archelosauria</taxon>
        <taxon>Archosauria</taxon>
        <taxon>Dinosauria</taxon>
        <taxon>Saurischia</taxon>
        <taxon>Theropoda</taxon>
        <taxon>Coelurosauria</taxon>
        <taxon>Aves</taxon>
        <taxon>Neognathae</taxon>
        <taxon>Neoaves</taxon>
        <taxon>Telluraves</taxon>
        <taxon>Australaves</taxon>
        <taxon>Passeriformes</taxon>
        <taxon>Thamnophilidae</taxon>
        <taxon>Willisornis</taxon>
    </lineage>
</organism>
<keyword evidence="1" id="KW-0378">Hydrolase</keyword>
<evidence type="ECO:0000313" key="3">
    <source>
        <dbReference type="EMBL" id="KAJ7428823.1"/>
    </source>
</evidence>
<name>A0ABQ9E0X5_9PASS</name>
<reference evidence="3" key="1">
    <citation type="submission" date="2019-10" db="EMBL/GenBank/DDBJ databases">
        <authorList>
            <person name="Soares A.E.R."/>
            <person name="Aleixo A."/>
            <person name="Schneider P."/>
            <person name="Miyaki C.Y."/>
            <person name="Schneider M.P."/>
            <person name="Mello C."/>
            <person name="Vasconcelos A.T.R."/>
        </authorList>
    </citation>
    <scope>NUCLEOTIDE SEQUENCE</scope>
    <source>
        <tissue evidence="3">Muscle</tissue>
    </source>
</reference>
<evidence type="ECO:0000259" key="2">
    <source>
        <dbReference type="PROSITE" id="PS50008"/>
    </source>
</evidence>
<dbReference type="PROSITE" id="PS50008">
    <property type="entry name" value="PIPLC_Y_DOMAIN"/>
    <property type="match status" value="1"/>
</dbReference>
<comment type="catalytic activity">
    <reaction evidence="1">
        <text>a 1,2-diacyl-sn-glycero-3-phospho-(1D-myo-inositol-4,5-bisphosphate) + H2O = 1D-myo-inositol 1,4,5-trisphosphate + a 1,2-diacyl-sn-glycerol + H(+)</text>
        <dbReference type="Rhea" id="RHEA:33179"/>
        <dbReference type="ChEBI" id="CHEBI:15377"/>
        <dbReference type="ChEBI" id="CHEBI:15378"/>
        <dbReference type="ChEBI" id="CHEBI:17815"/>
        <dbReference type="ChEBI" id="CHEBI:58456"/>
        <dbReference type="ChEBI" id="CHEBI:203600"/>
        <dbReference type="EC" id="3.1.4.11"/>
    </reaction>
</comment>
<dbReference type="SUPFAM" id="SSF51695">
    <property type="entry name" value="PLC-like phosphodiesterases"/>
    <property type="match status" value="1"/>
</dbReference>
<dbReference type="PRINTS" id="PR00390">
    <property type="entry name" value="PHPHLIPASEC"/>
</dbReference>
<feature type="domain" description="PI-PLC Y-box" evidence="2">
    <location>
        <begin position="16"/>
        <end position="91"/>
    </location>
</feature>
<protein>
    <recommendedName>
        <fullName evidence="1">Phosphoinositide phospholipase C</fullName>
        <ecNumber evidence="1">3.1.4.11</ecNumber>
    </recommendedName>
</protein>
<dbReference type="Gene3D" id="3.20.20.190">
    <property type="entry name" value="Phosphatidylinositol (PI) phosphodiesterase"/>
    <property type="match status" value="1"/>
</dbReference>
<keyword evidence="4" id="KW-1185">Reference proteome</keyword>
<dbReference type="InterPro" id="IPR017946">
    <property type="entry name" value="PLC-like_Pdiesterase_TIM-brl"/>
</dbReference>
<proteinExistence type="predicted"/>
<dbReference type="PANTHER" id="PTHR10336:SF79">
    <property type="entry name" value="1-PHOSPHATIDYLINOSITOL 4,5-BISPHOSPHATE PHOSPHODIESTERASE GAMMA"/>
    <property type="match status" value="1"/>
</dbReference>
<dbReference type="Proteomes" id="UP001145742">
    <property type="component" value="Unassembled WGS sequence"/>
</dbReference>
<keyword evidence="1" id="KW-0442">Lipid degradation</keyword>
<accession>A0ABQ9E0X5</accession>
<dbReference type="InterPro" id="IPR001711">
    <property type="entry name" value="PLipase_C_Pinositol-sp_Y"/>
</dbReference>
<keyword evidence="1" id="KW-0443">Lipid metabolism</keyword>